<keyword evidence="3" id="KW-1185">Reference proteome</keyword>
<dbReference type="InterPro" id="IPR012675">
    <property type="entry name" value="Beta-grasp_dom_sf"/>
</dbReference>
<dbReference type="InterPro" id="IPR042259">
    <property type="entry name" value="Raco-like_middle_sf"/>
</dbReference>
<comment type="caution">
    <text evidence="2">The sequence shown here is derived from an EMBL/GenBank/DDBJ whole genome shotgun (WGS) entry which is preliminary data.</text>
</comment>
<dbReference type="SUPFAM" id="SSF54292">
    <property type="entry name" value="2Fe-2S ferredoxin-like"/>
    <property type="match status" value="1"/>
</dbReference>
<dbReference type="InterPro" id="IPR041414">
    <property type="entry name" value="Raco-like_middle"/>
</dbReference>
<dbReference type="PANTHER" id="PTHR42895">
    <property type="entry name" value="IRON-SULFUR CLUSTER-BINDING PROTEIN-RELATED"/>
    <property type="match status" value="1"/>
</dbReference>
<dbReference type="Pfam" id="PF17651">
    <property type="entry name" value="Raco_middle"/>
    <property type="match status" value="1"/>
</dbReference>
<proteinExistence type="predicted"/>
<evidence type="ECO:0000259" key="1">
    <source>
        <dbReference type="PROSITE" id="PS51085"/>
    </source>
</evidence>
<evidence type="ECO:0000313" key="2">
    <source>
        <dbReference type="EMBL" id="KAA5609880.1"/>
    </source>
</evidence>
<sequence length="601" mass="63213">MPVVTFSPAGLHAEIAPGDSLLDAARRARVRLEAPCNGSGTCGKCRVQLTPASRARARLVTTRDLTPTQLSDGWVLLCGTLAEGDLEVVLPGAGERGLRILEDGVRRDLPLRPPLDKQFDPVRRVTMVTLEGRPLAEEPGDSTTRSYGVAVDVGTTTLVASLLDLGTGARVGAASALNPQVRHGQDVLSRVQFASRPDGLARLHGELTAEIDRLIGLLAAEARIPRRRIYEVVVAGNTCMMHLVAAVSPESLGRFPYTPALKGDEHRPAADLGLRVAGCGQVYFPPLISGFVGADITAGLLATDLAAWPGTTLFVDIGTNGEMVLARDGRLQATSTAAGPAFEGMNITCGMRAAAGAIERVRHVGDDIAIATIDDAAPAGLCGSGLLDAVAAMVELGVVDGSGRLARDPAALPPPLRARLRPRAVRPAFFLADEVWLSQGDIRQVQLAKAAVRAGIDTLLRRNGLVAADLDRALVAGSFGAHVSPHSLIALGLFPPELEGRITHVGNTARTGAEALLLNAEARAALRAVTARIESVELATDPHFTDSFVRAMAFPAPRRPPPIPAAAGITLVEDPHERYHLPRRYPDAEATDGGAGRRQAL</sequence>
<dbReference type="Pfam" id="PF14574">
    <property type="entry name" value="RACo_C_ter"/>
    <property type="match status" value="1"/>
</dbReference>
<dbReference type="Pfam" id="PF00111">
    <property type="entry name" value="Fer2"/>
    <property type="match status" value="1"/>
</dbReference>
<dbReference type="InterPro" id="IPR018357">
    <property type="entry name" value="Hexapep_transf_CS"/>
</dbReference>
<dbReference type="RefSeq" id="WP_150043049.1">
    <property type="nucleotide sequence ID" value="NZ_OW485601.1"/>
</dbReference>
<accession>A0A5M6INP9</accession>
<feature type="domain" description="2Fe-2S ferredoxin-type" evidence="1">
    <location>
        <begin position="2"/>
        <end position="94"/>
    </location>
</feature>
<dbReference type="EMBL" id="VWPK01000042">
    <property type="protein sequence ID" value="KAA5609880.1"/>
    <property type="molecule type" value="Genomic_DNA"/>
</dbReference>
<dbReference type="AlphaFoldDB" id="A0A5M6INP9"/>
<organism evidence="2 3">
    <name type="scientific">Rhodovastum atsumiense</name>
    <dbReference type="NCBI Taxonomy" id="504468"/>
    <lineage>
        <taxon>Bacteria</taxon>
        <taxon>Pseudomonadati</taxon>
        <taxon>Pseudomonadota</taxon>
        <taxon>Alphaproteobacteria</taxon>
        <taxon>Acetobacterales</taxon>
        <taxon>Acetobacteraceae</taxon>
        <taxon>Rhodovastum</taxon>
    </lineage>
</organism>
<protein>
    <submittedName>
        <fullName evidence="2">DUF4445 domain-containing protein</fullName>
    </submittedName>
</protein>
<dbReference type="Gene3D" id="3.30.420.480">
    <property type="entry name" value="Domain of unknown function (DUF4445)"/>
    <property type="match status" value="1"/>
</dbReference>
<gene>
    <name evidence="2" type="ORF">F1189_22075</name>
</gene>
<dbReference type="CDD" id="cd00207">
    <property type="entry name" value="fer2"/>
    <property type="match status" value="1"/>
</dbReference>
<evidence type="ECO:0000313" key="3">
    <source>
        <dbReference type="Proteomes" id="UP000325255"/>
    </source>
</evidence>
<dbReference type="InterPro" id="IPR027980">
    <property type="entry name" value="RACo_C"/>
</dbReference>
<dbReference type="GO" id="GO:0016740">
    <property type="term" value="F:transferase activity"/>
    <property type="evidence" value="ECO:0007669"/>
    <property type="project" value="InterPro"/>
</dbReference>
<dbReference type="InterPro" id="IPR052911">
    <property type="entry name" value="Corrinoid_activation_enz"/>
</dbReference>
<dbReference type="InterPro" id="IPR001041">
    <property type="entry name" value="2Fe-2S_ferredoxin-type"/>
</dbReference>
<dbReference type="PROSITE" id="PS51085">
    <property type="entry name" value="2FE2S_FER_2"/>
    <property type="match status" value="1"/>
</dbReference>
<dbReference type="GO" id="GO:0051536">
    <property type="term" value="F:iron-sulfur cluster binding"/>
    <property type="evidence" value="ECO:0007669"/>
    <property type="project" value="InterPro"/>
</dbReference>
<dbReference type="PANTHER" id="PTHR42895:SF2">
    <property type="entry name" value="IRON-SULFUR CLUSTER PROTEIN"/>
    <property type="match status" value="1"/>
</dbReference>
<dbReference type="Proteomes" id="UP000325255">
    <property type="component" value="Unassembled WGS sequence"/>
</dbReference>
<dbReference type="InterPro" id="IPR036010">
    <property type="entry name" value="2Fe-2S_ferredoxin-like_sf"/>
</dbReference>
<dbReference type="Gene3D" id="3.10.20.30">
    <property type="match status" value="1"/>
</dbReference>
<dbReference type="OrthoDB" id="9810588at2"/>
<dbReference type="PROSITE" id="PS00101">
    <property type="entry name" value="HEXAPEP_TRANSFERASES"/>
    <property type="match status" value="1"/>
</dbReference>
<reference evidence="2 3" key="1">
    <citation type="submission" date="2019-09" db="EMBL/GenBank/DDBJ databases">
        <title>Genome sequence of Rhodovastum atsumiense, a diverse member of the Acetobacteraceae family of non-sulfur purple photosynthetic bacteria.</title>
        <authorList>
            <person name="Meyer T."/>
            <person name="Kyndt J."/>
        </authorList>
    </citation>
    <scope>NUCLEOTIDE SEQUENCE [LARGE SCALE GENOMIC DNA]</scope>
    <source>
        <strain evidence="2 3">DSM 21279</strain>
    </source>
</reference>
<name>A0A5M6INP9_9PROT</name>